<comment type="caution">
    <text evidence="2">The sequence shown here is derived from an EMBL/GenBank/DDBJ whole genome shotgun (WGS) entry which is preliminary data.</text>
</comment>
<evidence type="ECO:0000313" key="2">
    <source>
        <dbReference type="EMBL" id="MDU0338942.1"/>
    </source>
</evidence>
<sequence>MDRRSFVLSLFGGLATAAIGGAGLAQAAMPAPASPVPGPEDLALELKAGLDKADADFTQTVVRRTTVVRRPVGYRRPVVVRRTTVVRRPPGYYRRPVVVRRTTVVRPRRVYVR</sequence>
<reference evidence="2 3" key="1">
    <citation type="submission" date="2023-09" db="EMBL/GenBank/DDBJ databases">
        <title>Whole genome shotgun sequencing (WGS) of Bosea sp. ZW T0_25, isolated from stored onions (Allium cepa).</title>
        <authorList>
            <person name="Stoll D.A."/>
            <person name="Huch M."/>
        </authorList>
    </citation>
    <scope>NUCLEOTIDE SEQUENCE [LARGE SCALE GENOMIC DNA]</scope>
    <source>
        <strain evidence="2 3">ZW T0_25</strain>
    </source>
</reference>
<feature type="chain" id="PRO_5045646890" evidence="1">
    <location>
        <begin position="28"/>
        <end position="113"/>
    </location>
</feature>
<accession>A0ABU3S2J4</accession>
<keyword evidence="3" id="KW-1185">Reference proteome</keyword>
<protein>
    <submittedName>
        <fullName evidence="2">Uncharacterized protein</fullName>
    </submittedName>
</protein>
<dbReference type="RefSeq" id="WP_316016864.1">
    <property type="nucleotide sequence ID" value="NZ_JAWDID010000003.1"/>
</dbReference>
<dbReference type="Proteomes" id="UP001254257">
    <property type="component" value="Unassembled WGS sequence"/>
</dbReference>
<evidence type="ECO:0000313" key="3">
    <source>
        <dbReference type="Proteomes" id="UP001254257"/>
    </source>
</evidence>
<gene>
    <name evidence="2" type="ORF">RKE40_03580</name>
</gene>
<proteinExistence type="predicted"/>
<dbReference type="EMBL" id="JAWDID010000003">
    <property type="protein sequence ID" value="MDU0338942.1"/>
    <property type="molecule type" value="Genomic_DNA"/>
</dbReference>
<evidence type="ECO:0000256" key="1">
    <source>
        <dbReference type="SAM" id="SignalP"/>
    </source>
</evidence>
<name>A0ABU3S2J4_9HYPH</name>
<feature type="signal peptide" evidence="1">
    <location>
        <begin position="1"/>
        <end position="27"/>
    </location>
</feature>
<keyword evidence="1" id="KW-0732">Signal</keyword>
<organism evidence="2 3">
    <name type="scientific">Bosea rubneri</name>
    <dbReference type="NCBI Taxonomy" id="3075434"/>
    <lineage>
        <taxon>Bacteria</taxon>
        <taxon>Pseudomonadati</taxon>
        <taxon>Pseudomonadota</taxon>
        <taxon>Alphaproteobacteria</taxon>
        <taxon>Hyphomicrobiales</taxon>
        <taxon>Boseaceae</taxon>
        <taxon>Bosea</taxon>
    </lineage>
</organism>